<reference evidence="4 5" key="1">
    <citation type="journal article" date="2019" name="Int. J. Syst. Evol. Microbiol.">
        <title>The Global Catalogue of Microorganisms (GCM) 10K type strain sequencing project: providing services to taxonomists for standard genome sequencing and annotation.</title>
        <authorList>
            <consortium name="The Broad Institute Genomics Platform"/>
            <consortium name="The Broad Institute Genome Sequencing Center for Infectious Disease"/>
            <person name="Wu L."/>
            <person name="Ma J."/>
        </authorList>
    </citation>
    <scope>NUCLEOTIDE SEQUENCE [LARGE SCALE GENOMIC DNA]</scope>
    <source>
        <strain evidence="4 5">JCM 13004</strain>
    </source>
</reference>
<dbReference type="RefSeq" id="WP_344443470.1">
    <property type="nucleotide sequence ID" value="NZ_BAAALF010000079.1"/>
</dbReference>
<dbReference type="SMART" id="SM00331">
    <property type="entry name" value="PP2C_SIG"/>
    <property type="match status" value="1"/>
</dbReference>
<accession>A0ABN1WDU2</accession>
<evidence type="ECO:0000256" key="1">
    <source>
        <dbReference type="ARBA" id="ARBA00022801"/>
    </source>
</evidence>
<dbReference type="CDD" id="cd00130">
    <property type="entry name" value="PAS"/>
    <property type="match status" value="2"/>
</dbReference>
<protein>
    <recommendedName>
        <fullName evidence="3">PAS domain-containing protein</fullName>
    </recommendedName>
</protein>
<gene>
    <name evidence="4" type="ORF">GCM10009665_42840</name>
</gene>
<dbReference type="PANTHER" id="PTHR43156">
    <property type="entry name" value="STAGE II SPORULATION PROTEIN E-RELATED"/>
    <property type="match status" value="1"/>
</dbReference>
<keyword evidence="5" id="KW-1185">Reference proteome</keyword>
<keyword evidence="1" id="KW-0378">Hydrolase</keyword>
<dbReference type="PANTHER" id="PTHR43156:SF2">
    <property type="entry name" value="STAGE II SPORULATION PROTEIN E"/>
    <property type="match status" value="1"/>
</dbReference>
<evidence type="ECO:0000313" key="5">
    <source>
        <dbReference type="Proteomes" id="UP001500037"/>
    </source>
</evidence>
<dbReference type="InterPro" id="IPR052016">
    <property type="entry name" value="Bact_Sigma-Reg"/>
</dbReference>
<feature type="domain" description="PAS" evidence="3">
    <location>
        <begin position="26"/>
        <end position="76"/>
    </location>
</feature>
<dbReference type="InterPro" id="IPR036457">
    <property type="entry name" value="PPM-type-like_dom_sf"/>
</dbReference>
<dbReference type="InterPro" id="IPR001932">
    <property type="entry name" value="PPM-type_phosphatase-like_dom"/>
</dbReference>
<dbReference type="Gene3D" id="3.30.450.40">
    <property type="match status" value="1"/>
</dbReference>
<sequence length="679" mass="69475">MRATSEGGRRADSGGGTGSFAVATALIDADGRVQRWSEGARALTGYPAREVVGRHASLLADGAAPRGAALVRALLRAGDPPVDGSAADGGARRDRLRRRDGTCHTLAWHPVAVPLAGGEGVLAVALPPARPGAAADVTAGDVAALERLVGCAPLGLAALDTELRFVFVNEALARLNGRPVEQHLGRFVLEVLDLPHPSAYERVLRRVVDGGETVEGLRAAAIGPAGDPYAVSGTLFPLRAADGTVTGVGGYVRPLGDSGAELLDTARGRRRPELLGRVGTGLGRALDPRTVTAELLAACEPGFADALAVDLLAGAVSDPGLAPPLHPTLQPSAGPLVHPLVPPRDAGRPRPEDALAPPRPASAAAAECTGSARPVPFEEPRHGTTGRAAPHGVAVPLVAGGGVLGAVTFHRADPFGEEDLLLAGEIAARTATALGNALLYRRERLAALALQRRLLPARLPSTPWFRPAYRYRPAEDDTLAGGDWYDALVLPGARVGVGVGDVMGHGLGAAAAMGRYRASVHALLAVGLAPGQLLTRLDGLFAGGDDDLPATCACVVYDAGTGRCRLALAGHPPPLLIGPDGSVEVLSCDPGPPLGMGLLQVYPDVEHPVAPGSLLVLYSDGMIEDRGPAQDLDQGIALLGRAVRDPAAPLDEVCDALLAARPAGSADDATLLVARLGRV</sequence>
<dbReference type="Pfam" id="PF01590">
    <property type="entry name" value="GAF"/>
    <property type="match status" value="1"/>
</dbReference>
<dbReference type="InterPro" id="IPR000014">
    <property type="entry name" value="PAS"/>
</dbReference>
<dbReference type="SMART" id="SM00065">
    <property type="entry name" value="GAF"/>
    <property type="match status" value="1"/>
</dbReference>
<name>A0ABN1WDU2_9ACTN</name>
<dbReference type="Pfam" id="PF07228">
    <property type="entry name" value="SpoIIE"/>
    <property type="match status" value="1"/>
</dbReference>
<organism evidence="4 5">
    <name type="scientific">Kitasatospora nipponensis</name>
    <dbReference type="NCBI Taxonomy" id="258049"/>
    <lineage>
        <taxon>Bacteria</taxon>
        <taxon>Bacillati</taxon>
        <taxon>Actinomycetota</taxon>
        <taxon>Actinomycetes</taxon>
        <taxon>Kitasatosporales</taxon>
        <taxon>Streptomycetaceae</taxon>
        <taxon>Kitasatospora</taxon>
    </lineage>
</organism>
<comment type="caution">
    <text evidence="4">The sequence shown here is derived from an EMBL/GenBank/DDBJ whole genome shotgun (WGS) entry which is preliminary data.</text>
</comment>
<dbReference type="EMBL" id="BAAALF010000079">
    <property type="protein sequence ID" value="GAA1247285.1"/>
    <property type="molecule type" value="Genomic_DNA"/>
</dbReference>
<dbReference type="Pfam" id="PF08448">
    <property type="entry name" value="PAS_4"/>
    <property type="match status" value="1"/>
</dbReference>
<dbReference type="SMART" id="SM00091">
    <property type="entry name" value="PAS"/>
    <property type="match status" value="2"/>
</dbReference>
<dbReference type="Gene3D" id="3.30.450.20">
    <property type="entry name" value="PAS domain"/>
    <property type="match status" value="2"/>
</dbReference>
<dbReference type="InterPro" id="IPR029016">
    <property type="entry name" value="GAF-like_dom_sf"/>
</dbReference>
<evidence type="ECO:0000256" key="2">
    <source>
        <dbReference type="SAM" id="MobiDB-lite"/>
    </source>
</evidence>
<dbReference type="SUPFAM" id="SSF55781">
    <property type="entry name" value="GAF domain-like"/>
    <property type="match status" value="1"/>
</dbReference>
<dbReference type="Proteomes" id="UP001500037">
    <property type="component" value="Unassembled WGS sequence"/>
</dbReference>
<evidence type="ECO:0000313" key="4">
    <source>
        <dbReference type="EMBL" id="GAA1247285.1"/>
    </source>
</evidence>
<feature type="region of interest" description="Disordered" evidence="2">
    <location>
        <begin position="323"/>
        <end position="386"/>
    </location>
</feature>
<proteinExistence type="predicted"/>
<dbReference type="SUPFAM" id="SSF81606">
    <property type="entry name" value="PP2C-like"/>
    <property type="match status" value="1"/>
</dbReference>
<dbReference type="Gene3D" id="3.60.40.10">
    <property type="entry name" value="PPM-type phosphatase domain"/>
    <property type="match status" value="1"/>
</dbReference>
<dbReference type="SUPFAM" id="SSF55785">
    <property type="entry name" value="PYP-like sensor domain (PAS domain)"/>
    <property type="match status" value="2"/>
</dbReference>
<feature type="domain" description="PAS" evidence="3">
    <location>
        <begin position="141"/>
        <end position="211"/>
    </location>
</feature>
<dbReference type="PROSITE" id="PS50112">
    <property type="entry name" value="PAS"/>
    <property type="match status" value="2"/>
</dbReference>
<dbReference type="Pfam" id="PF13426">
    <property type="entry name" value="PAS_9"/>
    <property type="match status" value="1"/>
</dbReference>
<dbReference type="InterPro" id="IPR035965">
    <property type="entry name" value="PAS-like_dom_sf"/>
</dbReference>
<dbReference type="InterPro" id="IPR003018">
    <property type="entry name" value="GAF"/>
</dbReference>
<dbReference type="InterPro" id="IPR013656">
    <property type="entry name" value="PAS_4"/>
</dbReference>
<evidence type="ECO:0000259" key="3">
    <source>
        <dbReference type="PROSITE" id="PS50112"/>
    </source>
</evidence>